<gene>
    <name evidence="2" type="ORF">MKP09_24695</name>
</gene>
<dbReference type="InterPro" id="IPR004101">
    <property type="entry name" value="Mur_ligase_C"/>
</dbReference>
<organism evidence="2 3">
    <name type="scientific">Niabella ginsengisoli</name>
    <dbReference type="NCBI Taxonomy" id="522298"/>
    <lineage>
        <taxon>Bacteria</taxon>
        <taxon>Pseudomonadati</taxon>
        <taxon>Bacteroidota</taxon>
        <taxon>Chitinophagia</taxon>
        <taxon>Chitinophagales</taxon>
        <taxon>Chitinophagaceae</taxon>
        <taxon>Niabella</taxon>
    </lineage>
</organism>
<dbReference type="Gene3D" id="3.90.190.20">
    <property type="entry name" value="Mur ligase, C-terminal domain"/>
    <property type="match status" value="1"/>
</dbReference>
<sequence length="176" mass="19743">MAAIGIADSLEIEEQKIKEAVAGFKGVKRRFEYIINQPDLIFVDDYAHHPEELKALINGAKSLFPGRRCTLIFQPHLFSRTRDFAAAFAEELSGVDNVILLPIYPARELPIEGVTSNIILEKLDSPTKSLLSKEELLKWTENFSNSRNKEFGEVIITAGAGDIHKLVEPIKQILIK</sequence>
<name>A0ABS9SR66_9BACT</name>
<protein>
    <recommendedName>
        <fullName evidence="1">Mur ligase C-terminal domain-containing protein</fullName>
    </recommendedName>
</protein>
<evidence type="ECO:0000259" key="1">
    <source>
        <dbReference type="Pfam" id="PF02875"/>
    </source>
</evidence>
<keyword evidence="3" id="KW-1185">Reference proteome</keyword>
<evidence type="ECO:0000313" key="2">
    <source>
        <dbReference type="EMBL" id="MCH5600882.1"/>
    </source>
</evidence>
<feature type="domain" description="Mur ligase C-terminal" evidence="1">
    <location>
        <begin position="29"/>
        <end position="160"/>
    </location>
</feature>
<dbReference type="SUPFAM" id="SSF53244">
    <property type="entry name" value="MurD-like peptide ligases, peptide-binding domain"/>
    <property type="match status" value="1"/>
</dbReference>
<accession>A0ABS9SR66</accession>
<dbReference type="InterPro" id="IPR036615">
    <property type="entry name" value="Mur_ligase_C_dom_sf"/>
</dbReference>
<dbReference type="Proteomes" id="UP001202248">
    <property type="component" value="Unassembled WGS sequence"/>
</dbReference>
<evidence type="ECO:0000313" key="3">
    <source>
        <dbReference type="Proteomes" id="UP001202248"/>
    </source>
</evidence>
<dbReference type="Pfam" id="PF02875">
    <property type="entry name" value="Mur_ligase_C"/>
    <property type="match status" value="1"/>
</dbReference>
<comment type="caution">
    <text evidence="2">The sequence shown here is derived from an EMBL/GenBank/DDBJ whole genome shotgun (WGS) entry which is preliminary data.</text>
</comment>
<dbReference type="InterPro" id="IPR050061">
    <property type="entry name" value="MurCDEF_pg_biosynth"/>
</dbReference>
<reference evidence="2 3" key="1">
    <citation type="submission" date="2022-02" db="EMBL/GenBank/DDBJ databases">
        <authorList>
            <person name="Min J."/>
        </authorList>
    </citation>
    <scope>NUCLEOTIDE SEQUENCE [LARGE SCALE GENOMIC DNA]</scope>
    <source>
        <strain evidence="2 3">GR10-1</strain>
    </source>
</reference>
<dbReference type="EMBL" id="JAKWBL010000005">
    <property type="protein sequence ID" value="MCH5600882.1"/>
    <property type="molecule type" value="Genomic_DNA"/>
</dbReference>
<proteinExistence type="predicted"/>
<dbReference type="PANTHER" id="PTHR43445:SF3">
    <property type="entry name" value="UDP-N-ACETYLMURAMATE--L-ALANINE LIGASE"/>
    <property type="match status" value="1"/>
</dbReference>
<dbReference type="PANTHER" id="PTHR43445">
    <property type="entry name" value="UDP-N-ACETYLMURAMATE--L-ALANINE LIGASE-RELATED"/>
    <property type="match status" value="1"/>
</dbReference>